<gene>
    <name evidence="2" type="ORF">PTTT1_LOCUS20776</name>
</gene>
<dbReference type="PANTHER" id="PTHR21521:SF0">
    <property type="entry name" value="AMUN, ISOFORM A"/>
    <property type="match status" value="1"/>
</dbReference>
<dbReference type="Proteomes" id="UP000836788">
    <property type="component" value="Chromosome 17"/>
</dbReference>
<dbReference type="EMBL" id="OU594958">
    <property type="protein sequence ID" value="CAG9282803.1"/>
    <property type="molecule type" value="Genomic_DNA"/>
</dbReference>
<feature type="compositionally biased region" description="Polar residues" evidence="1">
    <location>
        <begin position="212"/>
        <end position="224"/>
    </location>
</feature>
<dbReference type="PANTHER" id="PTHR21521">
    <property type="entry name" value="AMUN, ISOFORM A"/>
    <property type="match status" value="1"/>
</dbReference>
<name>A0A8J9X6A8_PHATR</name>
<evidence type="ECO:0000256" key="1">
    <source>
        <dbReference type="SAM" id="MobiDB-lite"/>
    </source>
</evidence>
<feature type="region of interest" description="Disordered" evidence="1">
    <location>
        <begin position="212"/>
        <end position="243"/>
    </location>
</feature>
<reference evidence="2" key="1">
    <citation type="submission" date="2022-02" db="EMBL/GenBank/DDBJ databases">
        <authorList>
            <person name="Giguere J D."/>
        </authorList>
    </citation>
    <scope>NUCLEOTIDE SEQUENCE</scope>
    <source>
        <strain evidence="2">CCAP 1055/1</strain>
    </source>
</reference>
<proteinExistence type="predicted"/>
<organism evidence="2">
    <name type="scientific">Phaeodactylum tricornutum</name>
    <name type="common">Diatom</name>
    <dbReference type="NCBI Taxonomy" id="2850"/>
    <lineage>
        <taxon>Eukaryota</taxon>
        <taxon>Sar</taxon>
        <taxon>Stramenopiles</taxon>
        <taxon>Ochrophyta</taxon>
        <taxon>Bacillariophyta</taxon>
        <taxon>Bacillariophyceae</taxon>
        <taxon>Bacillariophycidae</taxon>
        <taxon>Naviculales</taxon>
        <taxon>Phaeodactylaceae</taxon>
        <taxon>Phaeodactylum</taxon>
    </lineage>
</organism>
<sequence length="243" mass="26594">MSKKRPGVAAAVRLQQKVTATDISLWERVESQFADAGGSVTKALETGADSICQGATYLTKSQLLKLVEWKFSVGKPRHALKKFLASNSEQDVNKWTRSGIAKAHNAFSTNELSVKEALQEVIMLQGVGPATASALLCRTNPAAFCYMYDEVIDAFEPKRDYTLAVYLRVNRECSRLAQTLGESWTSARVARVLWVAAKVLAGGTMEDLTISSDAHSQEINSGSKRSVKESTPRAAIRPKRART</sequence>
<accession>A0A8J9X6A8</accession>
<protein>
    <submittedName>
        <fullName evidence="2">Uncharacterized protein</fullName>
    </submittedName>
</protein>
<dbReference type="AlphaFoldDB" id="A0A8J9X6A8"/>
<evidence type="ECO:0000313" key="2">
    <source>
        <dbReference type="EMBL" id="CAG9282803.1"/>
    </source>
</evidence>